<dbReference type="EMBL" id="JABWDY010005026">
    <property type="protein sequence ID" value="KAF5204737.1"/>
    <property type="molecule type" value="Genomic_DNA"/>
</dbReference>
<evidence type="ECO:0000256" key="1">
    <source>
        <dbReference type="SAM" id="Phobius"/>
    </source>
</evidence>
<keyword evidence="1" id="KW-1133">Transmembrane helix</keyword>
<sequence>GERWPSPYLVLVDIELDTLSLCQPGKKASAAGVSVTNVLELGDKLSRNKKCPKAWMGPQFLSFMSVAPSVGLFFVLARLPIY</sequence>
<keyword evidence="3" id="KW-1185">Reference proteome</keyword>
<reference evidence="2 3" key="1">
    <citation type="submission" date="2020-06" db="EMBL/GenBank/DDBJ databases">
        <title>Transcriptomic and genomic resources for Thalictrum thalictroides and T. hernandezii: Facilitating candidate gene discovery in an emerging model plant lineage.</title>
        <authorList>
            <person name="Arias T."/>
            <person name="Riano-Pachon D.M."/>
            <person name="Di Stilio V.S."/>
        </authorList>
    </citation>
    <scope>NUCLEOTIDE SEQUENCE [LARGE SCALE GENOMIC DNA]</scope>
    <source>
        <strain evidence="3">cv. WT478/WT964</strain>
        <tissue evidence="2">Leaves</tissue>
    </source>
</reference>
<keyword evidence="1" id="KW-0812">Transmembrane</keyword>
<feature type="transmembrane region" description="Helical" evidence="1">
    <location>
        <begin position="60"/>
        <end position="81"/>
    </location>
</feature>
<accession>A0A7J6X6P0</accession>
<organism evidence="2 3">
    <name type="scientific">Thalictrum thalictroides</name>
    <name type="common">Rue-anemone</name>
    <name type="synonym">Anemone thalictroides</name>
    <dbReference type="NCBI Taxonomy" id="46969"/>
    <lineage>
        <taxon>Eukaryota</taxon>
        <taxon>Viridiplantae</taxon>
        <taxon>Streptophyta</taxon>
        <taxon>Embryophyta</taxon>
        <taxon>Tracheophyta</taxon>
        <taxon>Spermatophyta</taxon>
        <taxon>Magnoliopsida</taxon>
        <taxon>Ranunculales</taxon>
        <taxon>Ranunculaceae</taxon>
        <taxon>Thalictroideae</taxon>
        <taxon>Thalictrum</taxon>
    </lineage>
</organism>
<keyword evidence="1" id="KW-0472">Membrane</keyword>
<evidence type="ECO:0000313" key="3">
    <source>
        <dbReference type="Proteomes" id="UP000554482"/>
    </source>
</evidence>
<dbReference type="AlphaFoldDB" id="A0A7J6X6P0"/>
<name>A0A7J6X6P0_THATH</name>
<gene>
    <name evidence="2" type="ORF">FRX31_005676</name>
</gene>
<comment type="caution">
    <text evidence="2">The sequence shown here is derived from an EMBL/GenBank/DDBJ whole genome shotgun (WGS) entry which is preliminary data.</text>
</comment>
<feature type="non-terminal residue" evidence="2">
    <location>
        <position position="1"/>
    </location>
</feature>
<dbReference type="Proteomes" id="UP000554482">
    <property type="component" value="Unassembled WGS sequence"/>
</dbReference>
<proteinExistence type="predicted"/>
<protein>
    <submittedName>
        <fullName evidence="2">Uncharacterized protein</fullName>
    </submittedName>
</protein>
<evidence type="ECO:0000313" key="2">
    <source>
        <dbReference type="EMBL" id="KAF5204737.1"/>
    </source>
</evidence>